<dbReference type="GO" id="GO:0005758">
    <property type="term" value="C:mitochondrial intermembrane space"/>
    <property type="evidence" value="ECO:0007669"/>
    <property type="project" value="InterPro"/>
</dbReference>
<organism evidence="4 5">
    <name type="scientific">Dothistroma septosporum (strain NZE10 / CBS 128990)</name>
    <name type="common">Red band needle blight fungus</name>
    <name type="synonym">Mycosphaerella pini</name>
    <dbReference type="NCBI Taxonomy" id="675120"/>
    <lineage>
        <taxon>Eukaryota</taxon>
        <taxon>Fungi</taxon>
        <taxon>Dikarya</taxon>
        <taxon>Ascomycota</taxon>
        <taxon>Pezizomycotina</taxon>
        <taxon>Dothideomycetes</taxon>
        <taxon>Dothideomycetidae</taxon>
        <taxon>Mycosphaerellales</taxon>
        <taxon>Mycosphaerellaceae</taxon>
        <taxon>Dothistroma</taxon>
    </lineage>
</organism>
<evidence type="ECO:0000313" key="5">
    <source>
        <dbReference type="Proteomes" id="UP000016933"/>
    </source>
</evidence>
<dbReference type="STRING" id="675120.N1PHR5"/>
<keyword evidence="1" id="KW-1015">Disulfide bond</keyword>
<name>N1PHR5_DOTSN</name>
<dbReference type="Proteomes" id="UP000016933">
    <property type="component" value="Unassembled WGS sequence"/>
</dbReference>
<dbReference type="OrthoDB" id="5586401at2759"/>
<dbReference type="AlphaFoldDB" id="N1PHR5"/>
<evidence type="ECO:0000256" key="1">
    <source>
        <dbReference type="ARBA" id="ARBA00023157"/>
    </source>
</evidence>
<dbReference type="eggNOG" id="KOG4138">
    <property type="taxonomic scope" value="Eukaryota"/>
</dbReference>
<gene>
    <name evidence="4" type="ORF">DOTSEDRAFT_134794</name>
</gene>
<dbReference type="InterPro" id="IPR039870">
    <property type="entry name" value="Coa4-like"/>
</dbReference>
<dbReference type="EMBL" id="KB446542">
    <property type="protein sequence ID" value="EME41922.1"/>
    <property type="molecule type" value="Genomic_DNA"/>
</dbReference>
<feature type="domain" description="CHCH" evidence="3">
    <location>
        <begin position="34"/>
        <end position="67"/>
    </location>
</feature>
<dbReference type="HOGENOM" id="CLU_169171_1_0_1"/>
<keyword evidence="5" id="KW-1185">Reference proteome</keyword>
<sequence>MSNTEKDQAAAAQTGDADDDEPDDWDKRIFSTGCADENASLNDCFRDKKDWRACKDEMEAFKQCWKRQGNEHRTDSKDV</sequence>
<proteinExistence type="predicted"/>
<evidence type="ECO:0000259" key="3">
    <source>
        <dbReference type="Pfam" id="PF06747"/>
    </source>
</evidence>
<feature type="region of interest" description="Disordered" evidence="2">
    <location>
        <begin position="1"/>
        <end position="29"/>
    </location>
</feature>
<dbReference type="InterPro" id="IPR010625">
    <property type="entry name" value="CHCH"/>
</dbReference>
<dbReference type="PANTHER" id="PTHR13639:SF2">
    <property type="entry name" value="CYTOCHROME C OXIDASE ASSEMBLY FACTOR 4 HOMOLOG, MITOCHONDRIAL"/>
    <property type="match status" value="1"/>
</dbReference>
<protein>
    <recommendedName>
        <fullName evidence="3">CHCH domain-containing protein</fullName>
    </recommendedName>
</protein>
<accession>N1PHR5</accession>
<dbReference type="PANTHER" id="PTHR13639">
    <property type="entry name" value="CYTOCHROME C OXIDASE ASSEMBLY FACTOR 4 HOMOLOG, MITOCHONDRIAL"/>
    <property type="match status" value="1"/>
</dbReference>
<reference evidence="4 5" key="2">
    <citation type="journal article" date="2012" name="PLoS Pathog.">
        <title>Diverse lifestyles and strategies of plant pathogenesis encoded in the genomes of eighteen Dothideomycetes fungi.</title>
        <authorList>
            <person name="Ohm R.A."/>
            <person name="Feau N."/>
            <person name="Henrissat B."/>
            <person name="Schoch C.L."/>
            <person name="Horwitz B.A."/>
            <person name="Barry K.W."/>
            <person name="Condon B.J."/>
            <person name="Copeland A.C."/>
            <person name="Dhillon B."/>
            <person name="Glaser F."/>
            <person name="Hesse C.N."/>
            <person name="Kosti I."/>
            <person name="LaButti K."/>
            <person name="Lindquist E.A."/>
            <person name="Lucas S."/>
            <person name="Salamov A.A."/>
            <person name="Bradshaw R.E."/>
            <person name="Ciuffetti L."/>
            <person name="Hamelin R.C."/>
            <person name="Kema G.H.J."/>
            <person name="Lawrence C."/>
            <person name="Scott J.A."/>
            <person name="Spatafora J.W."/>
            <person name="Turgeon B.G."/>
            <person name="de Wit P.J.G.M."/>
            <person name="Zhong S."/>
            <person name="Goodwin S.B."/>
            <person name="Grigoriev I.V."/>
        </authorList>
    </citation>
    <scope>NUCLEOTIDE SEQUENCE [LARGE SCALE GENOMIC DNA]</scope>
    <source>
        <strain evidence="5">NZE10 / CBS 128990</strain>
    </source>
</reference>
<dbReference type="GO" id="GO:0033617">
    <property type="term" value="P:mitochondrial respiratory chain complex IV assembly"/>
    <property type="evidence" value="ECO:0007669"/>
    <property type="project" value="InterPro"/>
</dbReference>
<evidence type="ECO:0000313" key="4">
    <source>
        <dbReference type="EMBL" id="EME41922.1"/>
    </source>
</evidence>
<dbReference type="Pfam" id="PF06747">
    <property type="entry name" value="CHCH"/>
    <property type="match status" value="1"/>
</dbReference>
<evidence type="ECO:0000256" key="2">
    <source>
        <dbReference type="SAM" id="MobiDB-lite"/>
    </source>
</evidence>
<dbReference type="OMA" id="CWKRQGN"/>
<reference evidence="5" key="1">
    <citation type="journal article" date="2012" name="PLoS Genet.">
        <title>The genomes of the fungal plant pathogens Cladosporium fulvum and Dothistroma septosporum reveal adaptation to different hosts and lifestyles but also signatures of common ancestry.</title>
        <authorList>
            <person name="de Wit P.J.G.M."/>
            <person name="van der Burgt A."/>
            <person name="Oekmen B."/>
            <person name="Stergiopoulos I."/>
            <person name="Abd-Elsalam K.A."/>
            <person name="Aerts A.L."/>
            <person name="Bahkali A.H."/>
            <person name="Beenen H.G."/>
            <person name="Chettri P."/>
            <person name="Cox M.P."/>
            <person name="Datema E."/>
            <person name="de Vries R.P."/>
            <person name="Dhillon B."/>
            <person name="Ganley A.R."/>
            <person name="Griffiths S.A."/>
            <person name="Guo Y."/>
            <person name="Hamelin R.C."/>
            <person name="Henrissat B."/>
            <person name="Kabir M.S."/>
            <person name="Jashni M.K."/>
            <person name="Kema G."/>
            <person name="Klaubauf S."/>
            <person name="Lapidus A."/>
            <person name="Levasseur A."/>
            <person name="Lindquist E."/>
            <person name="Mehrabi R."/>
            <person name="Ohm R.A."/>
            <person name="Owen T.J."/>
            <person name="Salamov A."/>
            <person name="Schwelm A."/>
            <person name="Schijlen E."/>
            <person name="Sun H."/>
            <person name="van den Burg H.A."/>
            <person name="van Ham R.C.H.J."/>
            <person name="Zhang S."/>
            <person name="Goodwin S.B."/>
            <person name="Grigoriev I.V."/>
            <person name="Collemare J."/>
            <person name="Bradshaw R.E."/>
        </authorList>
    </citation>
    <scope>NUCLEOTIDE SEQUENCE [LARGE SCALE GENOMIC DNA]</scope>
    <source>
        <strain evidence="5">NZE10 / CBS 128990</strain>
    </source>
</reference>
<dbReference type="PROSITE" id="PS51808">
    <property type="entry name" value="CHCH"/>
    <property type="match status" value="1"/>
</dbReference>